<dbReference type="CDD" id="cd04730">
    <property type="entry name" value="NPD_like"/>
    <property type="match status" value="1"/>
</dbReference>
<name>A0A5S5DN49_9SPHI</name>
<dbReference type="PANTHER" id="PTHR42747:SF3">
    <property type="entry name" value="NITRONATE MONOOXYGENASE-RELATED"/>
    <property type="match status" value="1"/>
</dbReference>
<dbReference type="InterPro" id="IPR004136">
    <property type="entry name" value="NMO"/>
</dbReference>
<keyword evidence="5" id="KW-0288">FMN</keyword>
<evidence type="ECO:0000256" key="2">
    <source>
        <dbReference type="ARBA" id="ARBA00009881"/>
    </source>
</evidence>
<keyword evidence="6" id="KW-0560">Oxidoreductase</keyword>
<sequence length="360" mass="39606">MERKDNFIRRQLSTKSRLVQAPMLGVTTPEMVAAANDAGALGSLALGDLAPATCEQLIRATKKLTERPFAVNLFSHHIPLLTGDLRIQYNRTKDFLERLAAEQQLEVVFPEADDLQFTDYRDQLDVIIEEGCRLLSVTFGCLDPVSIDRLKDEGVVLMGTCTSVEEALHLQRIGMDIIIVQGIEAGGHRGSFLGGRYPQIGGLSLLSQVRDHVDTPLIYAGGVYGGRTAKAAHLLGADAVQVGSMLLCSRESALLPFEKEQLRRTKETDVVLTDTFTGRPARGLRNAFVDLLQDSGYVLPYPYQNKLTQPLRQIAKLQQNAGLINIWRGQSSPQFSEASTKEILLGLSADIDSFPTNENQ</sequence>
<keyword evidence="7 10" id="KW-0503">Monooxygenase</keyword>
<comment type="similarity">
    <text evidence="2">Belongs to the nitronate monooxygenase family. NMO class I subfamily.</text>
</comment>
<keyword evidence="11" id="KW-1185">Reference proteome</keyword>
<dbReference type="SUPFAM" id="SSF51412">
    <property type="entry name" value="Inosine monophosphate dehydrogenase (IMPDH)"/>
    <property type="match status" value="1"/>
</dbReference>
<dbReference type="Proteomes" id="UP000325105">
    <property type="component" value="Unassembled WGS sequence"/>
</dbReference>
<evidence type="ECO:0000313" key="10">
    <source>
        <dbReference type="EMBL" id="TYP97145.1"/>
    </source>
</evidence>
<dbReference type="GO" id="GO:0018580">
    <property type="term" value="F:nitronate monooxygenase activity"/>
    <property type="evidence" value="ECO:0007669"/>
    <property type="project" value="InterPro"/>
</dbReference>
<dbReference type="AlphaFoldDB" id="A0A5S5DN49"/>
<evidence type="ECO:0000313" key="11">
    <source>
        <dbReference type="Proteomes" id="UP000325105"/>
    </source>
</evidence>
<gene>
    <name evidence="10" type="ORF">BC792_10371</name>
</gene>
<keyword evidence="4" id="KW-0285">Flavoprotein</keyword>
<evidence type="ECO:0000256" key="9">
    <source>
        <dbReference type="ARBA" id="ARBA00049401"/>
    </source>
</evidence>
<evidence type="ECO:0000256" key="3">
    <source>
        <dbReference type="ARBA" id="ARBA00022575"/>
    </source>
</evidence>
<dbReference type="OrthoDB" id="9778912at2"/>
<dbReference type="GO" id="GO:0009636">
    <property type="term" value="P:response to toxic substance"/>
    <property type="evidence" value="ECO:0007669"/>
    <property type="project" value="UniProtKB-KW"/>
</dbReference>
<comment type="cofactor">
    <cofactor evidence="1">
        <name>FMN</name>
        <dbReference type="ChEBI" id="CHEBI:58210"/>
    </cofactor>
</comment>
<proteinExistence type="inferred from homology"/>
<accession>A0A5S5DN49</accession>
<organism evidence="10 11">
    <name type="scientific">Sphingobacterium allocomposti</name>
    <dbReference type="NCBI Taxonomy" id="415956"/>
    <lineage>
        <taxon>Bacteria</taxon>
        <taxon>Pseudomonadati</taxon>
        <taxon>Bacteroidota</taxon>
        <taxon>Sphingobacteriia</taxon>
        <taxon>Sphingobacteriales</taxon>
        <taxon>Sphingobacteriaceae</taxon>
        <taxon>Sphingobacterium</taxon>
    </lineage>
</organism>
<evidence type="ECO:0000256" key="1">
    <source>
        <dbReference type="ARBA" id="ARBA00001917"/>
    </source>
</evidence>
<reference evidence="10 11" key="1">
    <citation type="submission" date="2019-07" db="EMBL/GenBank/DDBJ databases">
        <title>Genomic Encyclopedia of Archaeal and Bacterial Type Strains, Phase II (KMG-II): from individual species to whole genera.</title>
        <authorList>
            <person name="Goeker M."/>
        </authorList>
    </citation>
    <scope>NUCLEOTIDE SEQUENCE [LARGE SCALE GENOMIC DNA]</scope>
    <source>
        <strain evidence="10 11">DSM 18850</strain>
    </source>
</reference>
<dbReference type="EMBL" id="VNHX01000003">
    <property type="protein sequence ID" value="TYP97145.1"/>
    <property type="molecule type" value="Genomic_DNA"/>
</dbReference>
<protein>
    <recommendedName>
        <fullName evidence="8">Propionate 3-nitronate monooxygenase</fullName>
    </recommendedName>
</protein>
<comment type="catalytic activity">
    <reaction evidence="9">
        <text>3 propionate 3-nitronate + 3 O2 + H2O = 3 3-oxopropanoate + 2 nitrate + nitrite + H2O2 + 3 H(+)</text>
        <dbReference type="Rhea" id="RHEA:57332"/>
        <dbReference type="ChEBI" id="CHEBI:15377"/>
        <dbReference type="ChEBI" id="CHEBI:15378"/>
        <dbReference type="ChEBI" id="CHEBI:15379"/>
        <dbReference type="ChEBI" id="CHEBI:16240"/>
        <dbReference type="ChEBI" id="CHEBI:16301"/>
        <dbReference type="ChEBI" id="CHEBI:17632"/>
        <dbReference type="ChEBI" id="CHEBI:33190"/>
        <dbReference type="ChEBI" id="CHEBI:136067"/>
    </reaction>
</comment>
<evidence type="ECO:0000256" key="5">
    <source>
        <dbReference type="ARBA" id="ARBA00022643"/>
    </source>
</evidence>
<dbReference type="PANTHER" id="PTHR42747">
    <property type="entry name" value="NITRONATE MONOOXYGENASE-RELATED"/>
    <property type="match status" value="1"/>
</dbReference>
<evidence type="ECO:0000256" key="7">
    <source>
        <dbReference type="ARBA" id="ARBA00023033"/>
    </source>
</evidence>
<evidence type="ECO:0000256" key="8">
    <source>
        <dbReference type="ARBA" id="ARBA00031155"/>
    </source>
</evidence>
<evidence type="ECO:0000256" key="6">
    <source>
        <dbReference type="ARBA" id="ARBA00023002"/>
    </source>
</evidence>
<dbReference type="Gene3D" id="3.20.20.70">
    <property type="entry name" value="Aldolase class I"/>
    <property type="match status" value="1"/>
</dbReference>
<evidence type="ECO:0000256" key="4">
    <source>
        <dbReference type="ARBA" id="ARBA00022630"/>
    </source>
</evidence>
<keyword evidence="3" id="KW-0216">Detoxification</keyword>
<comment type="caution">
    <text evidence="10">The sequence shown here is derived from an EMBL/GenBank/DDBJ whole genome shotgun (WGS) entry which is preliminary data.</text>
</comment>
<dbReference type="Pfam" id="PF03060">
    <property type="entry name" value="NMO"/>
    <property type="match status" value="1"/>
</dbReference>
<dbReference type="RefSeq" id="WP_148907543.1">
    <property type="nucleotide sequence ID" value="NZ_VNHX01000003.1"/>
</dbReference>
<dbReference type="InterPro" id="IPR013785">
    <property type="entry name" value="Aldolase_TIM"/>
</dbReference>